<keyword evidence="3" id="KW-1185">Reference proteome</keyword>
<organism evidence="2 3">
    <name type="scientific">Chiayiivirga flava</name>
    <dbReference type="NCBI Taxonomy" id="659595"/>
    <lineage>
        <taxon>Bacteria</taxon>
        <taxon>Pseudomonadati</taxon>
        <taxon>Pseudomonadota</taxon>
        <taxon>Gammaproteobacteria</taxon>
        <taxon>Lysobacterales</taxon>
        <taxon>Lysobacteraceae</taxon>
        <taxon>Chiayiivirga</taxon>
    </lineage>
</organism>
<dbReference type="RefSeq" id="WP_183960275.1">
    <property type="nucleotide sequence ID" value="NZ_JACHHP010000002.1"/>
</dbReference>
<feature type="signal peptide" evidence="1">
    <location>
        <begin position="1"/>
        <end position="23"/>
    </location>
</feature>
<evidence type="ECO:0000313" key="2">
    <source>
        <dbReference type="EMBL" id="MBB5207742.1"/>
    </source>
</evidence>
<protein>
    <submittedName>
        <fullName evidence="2">Uncharacterized protein</fullName>
    </submittedName>
</protein>
<dbReference type="EMBL" id="JACHHP010000002">
    <property type="protein sequence ID" value="MBB5207742.1"/>
    <property type="molecule type" value="Genomic_DNA"/>
</dbReference>
<accession>A0A7W8FYT6</accession>
<evidence type="ECO:0000313" key="3">
    <source>
        <dbReference type="Proteomes" id="UP000521199"/>
    </source>
</evidence>
<dbReference type="AlphaFoldDB" id="A0A7W8FYT6"/>
<comment type="caution">
    <text evidence="2">The sequence shown here is derived from an EMBL/GenBank/DDBJ whole genome shotgun (WGS) entry which is preliminary data.</text>
</comment>
<dbReference type="Proteomes" id="UP000521199">
    <property type="component" value="Unassembled WGS sequence"/>
</dbReference>
<feature type="chain" id="PRO_5031563854" evidence="1">
    <location>
        <begin position="24"/>
        <end position="263"/>
    </location>
</feature>
<keyword evidence="1" id="KW-0732">Signal</keyword>
<sequence length="263" mass="29085">MIRVRLLALALAGATLPAPNASAEFVETRGDAVGIESGVPLYTEHHVVRRERGVARERIVLYRCPDGRAFGRKTLDYGDTPATPAFRMEDAHVGYVEGARHADDGLVAFFGFAADGAPAEVAIPRGPSLVVDAGFDEFIRSRWDALQAGETLTIDFLVPSRGKAYAFELVKLREQTLQGMPASVFRLSLDGLLGWFASDIDVAYRNSDRRLMRFEGLTSVRVDRRANLPARIDFPLDAERVVTDERWRALRDEPLTDCPPAMP</sequence>
<evidence type="ECO:0000256" key="1">
    <source>
        <dbReference type="SAM" id="SignalP"/>
    </source>
</evidence>
<proteinExistence type="predicted"/>
<name>A0A7W8FYT6_9GAMM</name>
<gene>
    <name evidence="2" type="ORF">HNQ52_001271</name>
</gene>
<reference evidence="2 3" key="1">
    <citation type="submission" date="2020-08" db="EMBL/GenBank/DDBJ databases">
        <title>Genomic Encyclopedia of Type Strains, Phase IV (KMG-IV): sequencing the most valuable type-strain genomes for metagenomic binning, comparative biology and taxonomic classification.</title>
        <authorList>
            <person name="Goeker M."/>
        </authorList>
    </citation>
    <scope>NUCLEOTIDE SEQUENCE [LARGE SCALE GENOMIC DNA]</scope>
    <source>
        <strain evidence="2 3">DSM 24163</strain>
    </source>
</reference>